<dbReference type="eggNOG" id="COG4544">
    <property type="taxonomic scope" value="Bacteria"/>
</dbReference>
<dbReference type="Proteomes" id="UP000032305">
    <property type="component" value="Unassembled WGS sequence"/>
</dbReference>
<keyword evidence="2" id="KW-1185">Reference proteome</keyword>
<name>A0A0A1W758_9SPHN</name>
<evidence type="ECO:0000313" key="2">
    <source>
        <dbReference type="Proteomes" id="UP000032305"/>
    </source>
</evidence>
<dbReference type="Gene3D" id="3.40.50.300">
    <property type="entry name" value="P-loop containing nucleotide triphosphate hydrolases"/>
    <property type="match status" value="1"/>
</dbReference>
<dbReference type="EMBL" id="BBPI01000043">
    <property type="protein sequence ID" value="GAM00966.1"/>
    <property type="molecule type" value="Genomic_DNA"/>
</dbReference>
<dbReference type="AlphaFoldDB" id="A0A0A1W758"/>
<dbReference type="SUPFAM" id="SSF52540">
    <property type="entry name" value="P-loop containing nucleoside triphosphate hydrolases"/>
    <property type="match status" value="1"/>
</dbReference>
<dbReference type="InterPro" id="IPR027417">
    <property type="entry name" value="P-loop_NTPase"/>
</dbReference>
<sequence length="253" mass="25899">MEEPFALIDRLRRAAALVADGTDGGVESGRGFELRLAVAQLHEIHALSLEEAASGAGLALGCALTVGARPILWLRTEAAERQGGRLHGPGLVAMGLDPADLVVVVVADDAALLRAAADGARCPGLGTVIAEGWGAMRGLDLTASRRLMLAAEASGVLMLVLRVGGQVVPSAAATRWSVASAPSRALAADAPGVPAYDLELLRRRGGPAGARWRVEWNRDTQSFDPAPLSGARLPLVADRAVAGAPPAPVRGAG</sequence>
<dbReference type="PIRSF" id="PIRSF034285">
    <property type="entry name" value="UCP034285"/>
    <property type="match status" value="1"/>
</dbReference>
<dbReference type="RefSeq" id="WP_042486843.1">
    <property type="nucleotide sequence ID" value="NZ_BBPI01000043.1"/>
</dbReference>
<comment type="caution">
    <text evidence="1">The sequence shown here is derived from an EMBL/GenBank/DDBJ whole genome shotgun (WGS) entry which is preliminary data.</text>
</comment>
<reference evidence="1 2" key="1">
    <citation type="submission" date="2014-11" db="EMBL/GenBank/DDBJ databases">
        <title>Whole genome shotgun sequence of Sphingomonas parapaucimobilis NBRC 15100.</title>
        <authorList>
            <person name="Katano-Makiyama Y."/>
            <person name="Hosoyama A."/>
            <person name="Hashimoto M."/>
            <person name="Hosoyama Y."/>
            <person name="Noguchi M."/>
            <person name="Numata M."/>
            <person name="Tsuchikane K."/>
            <person name="Hirakata S."/>
            <person name="Uohara A."/>
            <person name="Shimodaira J."/>
            <person name="Ohji S."/>
            <person name="Ichikawa N."/>
            <person name="Kimura A."/>
            <person name="Yamazoe A."/>
            <person name="Fujita N."/>
        </authorList>
    </citation>
    <scope>NUCLEOTIDE SEQUENCE [LARGE SCALE GENOMIC DNA]</scope>
    <source>
        <strain evidence="1 2">NBRC 15100</strain>
    </source>
</reference>
<organism evidence="1 2">
    <name type="scientific">Sphingomonas parapaucimobilis NBRC 15100</name>
    <dbReference type="NCBI Taxonomy" id="1219049"/>
    <lineage>
        <taxon>Bacteria</taxon>
        <taxon>Pseudomonadati</taxon>
        <taxon>Pseudomonadota</taxon>
        <taxon>Alphaproteobacteria</taxon>
        <taxon>Sphingomonadales</taxon>
        <taxon>Sphingomonadaceae</taxon>
        <taxon>Sphingomonas</taxon>
    </lineage>
</organism>
<proteinExistence type="predicted"/>
<dbReference type="InterPro" id="IPR017026">
    <property type="entry name" value="ImuA"/>
</dbReference>
<gene>
    <name evidence="1" type="primary">imuA</name>
    <name evidence="1" type="ORF">SP5_043_00020</name>
</gene>
<accession>A0A0A1W758</accession>
<protein>
    <submittedName>
        <fullName evidence="1">Protein ImuA</fullName>
    </submittedName>
</protein>
<evidence type="ECO:0000313" key="1">
    <source>
        <dbReference type="EMBL" id="GAM00966.1"/>
    </source>
</evidence>
<dbReference type="OrthoDB" id="7202530at2"/>